<dbReference type="GO" id="GO:0006355">
    <property type="term" value="P:regulation of DNA-templated transcription"/>
    <property type="evidence" value="ECO:0007669"/>
    <property type="project" value="TreeGrafter"/>
</dbReference>
<feature type="binding site" evidence="6">
    <location>
        <begin position="394"/>
        <end position="395"/>
    </location>
    <ligand>
        <name>S-adenosyl-L-methionine</name>
        <dbReference type="ChEBI" id="CHEBI:59789"/>
    </ligand>
</feature>
<dbReference type="RefSeq" id="XP_016605957.1">
    <property type="nucleotide sequence ID" value="XM_016755099.1"/>
</dbReference>
<dbReference type="Pfam" id="PF17285">
    <property type="entry name" value="PRMT5_TIM"/>
    <property type="match status" value="1"/>
</dbReference>
<dbReference type="GO" id="GO:1903360">
    <property type="term" value="P:protein localization to lateral cortical node"/>
    <property type="evidence" value="ECO:0007669"/>
    <property type="project" value="EnsemblFungi"/>
</dbReference>
<feature type="domain" description="PRMT5 oligomerisation" evidence="10">
    <location>
        <begin position="442"/>
        <end position="628"/>
    </location>
</feature>
<proteinExistence type="inferred from homology"/>
<dbReference type="GO" id="GO:0071521">
    <property type="term" value="C:Cdc42 GTPase complex"/>
    <property type="evidence" value="ECO:0007669"/>
    <property type="project" value="EnsemblFungi"/>
</dbReference>
<dbReference type="GO" id="GO:0005634">
    <property type="term" value="C:nucleus"/>
    <property type="evidence" value="ECO:0007669"/>
    <property type="project" value="EnsemblFungi"/>
</dbReference>
<evidence type="ECO:0000313" key="12">
    <source>
        <dbReference type="Proteomes" id="UP000053201"/>
    </source>
</evidence>
<dbReference type="FunCoup" id="A0A0L0H9Q0">
    <property type="interactions" value="776"/>
</dbReference>
<dbReference type="InterPro" id="IPR035247">
    <property type="entry name" value="PRMT5_TIM"/>
</dbReference>
<dbReference type="FunFam" id="2.70.160.11:FF:000003">
    <property type="entry name" value="Protein arginine N-methyltransferase 5"/>
    <property type="match status" value="1"/>
</dbReference>
<dbReference type="PANTHER" id="PTHR10738">
    <property type="entry name" value="PROTEIN ARGININE N-METHYLTRANSFERASE 5"/>
    <property type="match status" value="1"/>
</dbReference>
<dbReference type="OMA" id="IKYAWYE"/>
<dbReference type="CDD" id="cd02440">
    <property type="entry name" value="AdoMet_MTases"/>
    <property type="match status" value="1"/>
</dbReference>
<keyword evidence="3 4" id="KW-0949">S-adenosyl-L-methionine</keyword>
<dbReference type="PROSITE" id="PS51678">
    <property type="entry name" value="SAM_MT_PRMT"/>
    <property type="match status" value="1"/>
</dbReference>
<dbReference type="PANTHER" id="PTHR10738:SF0">
    <property type="entry name" value="PROTEIN ARGININE N-METHYLTRANSFERASE 5"/>
    <property type="match status" value="1"/>
</dbReference>
<dbReference type="GO" id="GO:0005829">
    <property type="term" value="C:cytosol"/>
    <property type="evidence" value="ECO:0007669"/>
    <property type="project" value="TreeGrafter"/>
</dbReference>
<keyword evidence="1 4" id="KW-0489">Methyltransferase</keyword>
<dbReference type="GO" id="GO:0071470">
    <property type="term" value="P:cellular response to osmotic stress"/>
    <property type="evidence" value="ECO:0007669"/>
    <property type="project" value="EnsemblFungi"/>
</dbReference>
<evidence type="ECO:0000256" key="2">
    <source>
        <dbReference type="ARBA" id="ARBA00022679"/>
    </source>
</evidence>
<feature type="binding site" evidence="6">
    <location>
        <position position="301"/>
    </location>
    <ligand>
        <name>S-adenosyl-L-methionine</name>
        <dbReference type="ChEBI" id="CHEBI:59789"/>
    </ligand>
</feature>
<dbReference type="InterPro" id="IPR035075">
    <property type="entry name" value="PRMT5"/>
</dbReference>
<dbReference type="InterPro" id="IPR007857">
    <property type="entry name" value="Arg_MeTrfase_PRMT5"/>
</dbReference>
<protein>
    <recommendedName>
        <fullName evidence="4">Protein arginine N-methyltransferase</fullName>
    </recommendedName>
</protein>
<dbReference type="eggNOG" id="KOG0822">
    <property type="taxonomic scope" value="Eukaryota"/>
</dbReference>
<organism evidence="11 12">
    <name type="scientific">Spizellomyces punctatus (strain DAOM BR117)</name>
    <dbReference type="NCBI Taxonomy" id="645134"/>
    <lineage>
        <taxon>Eukaryota</taxon>
        <taxon>Fungi</taxon>
        <taxon>Fungi incertae sedis</taxon>
        <taxon>Chytridiomycota</taxon>
        <taxon>Chytridiomycota incertae sedis</taxon>
        <taxon>Chytridiomycetes</taxon>
        <taxon>Spizellomycetales</taxon>
        <taxon>Spizellomycetaceae</taxon>
        <taxon>Spizellomyces</taxon>
    </lineage>
</organism>
<evidence type="ECO:0000256" key="3">
    <source>
        <dbReference type="ARBA" id="ARBA00022691"/>
    </source>
</evidence>
<feature type="binding site" evidence="6">
    <location>
        <position position="367"/>
    </location>
    <ligand>
        <name>S-adenosyl-L-methionine</name>
        <dbReference type="ChEBI" id="CHEBI:59789"/>
    </ligand>
</feature>
<dbReference type="Gene3D" id="2.70.160.11">
    <property type="entry name" value="Hnrnp arginine n-methyltransferase1"/>
    <property type="match status" value="1"/>
</dbReference>
<evidence type="ECO:0000259" key="8">
    <source>
        <dbReference type="Pfam" id="PF05185"/>
    </source>
</evidence>
<dbReference type="Pfam" id="PF17286">
    <property type="entry name" value="PRMT5_C"/>
    <property type="match status" value="1"/>
</dbReference>
<dbReference type="FunFam" id="3.40.50.150:FF:000029">
    <property type="entry name" value="Protein arginine N-methyltransferase 5"/>
    <property type="match status" value="1"/>
</dbReference>
<dbReference type="GO" id="GO:1903359">
    <property type="term" value="P:lateral cortical node assembly"/>
    <property type="evidence" value="ECO:0007669"/>
    <property type="project" value="EnsemblFungi"/>
</dbReference>
<gene>
    <name evidence="11" type="ORF">SPPG_06907</name>
</gene>
<dbReference type="InterPro" id="IPR035248">
    <property type="entry name" value="PRMT5_C"/>
</dbReference>
<comment type="similarity">
    <text evidence="4">Belongs to the class I-like SAM-binding methyltransferase superfamily.</text>
</comment>
<evidence type="ECO:0000256" key="5">
    <source>
        <dbReference type="PIRSR" id="PIRSR015894-1"/>
    </source>
</evidence>
<dbReference type="GO" id="GO:0051286">
    <property type="term" value="C:cell tip"/>
    <property type="evidence" value="ECO:0007669"/>
    <property type="project" value="EnsemblFungi"/>
</dbReference>
<reference evidence="11 12" key="1">
    <citation type="submission" date="2009-08" db="EMBL/GenBank/DDBJ databases">
        <title>The Genome Sequence of Spizellomyces punctatus strain DAOM BR117.</title>
        <authorList>
            <consortium name="The Broad Institute Genome Sequencing Platform"/>
            <person name="Russ C."/>
            <person name="Cuomo C."/>
            <person name="Shea T."/>
            <person name="Young S.K."/>
            <person name="Zeng Q."/>
            <person name="Koehrsen M."/>
            <person name="Haas B."/>
            <person name="Borodovsky M."/>
            <person name="Guigo R."/>
            <person name="Alvarado L."/>
            <person name="Berlin A."/>
            <person name="Bochicchio J."/>
            <person name="Borenstein D."/>
            <person name="Chapman S."/>
            <person name="Chen Z."/>
            <person name="Engels R."/>
            <person name="Freedman E."/>
            <person name="Gellesch M."/>
            <person name="Goldberg J."/>
            <person name="Griggs A."/>
            <person name="Gujja S."/>
            <person name="Heiman D."/>
            <person name="Hepburn T."/>
            <person name="Howarth C."/>
            <person name="Jen D."/>
            <person name="Larson L."/>
            <person name="Lewis B."/>
            <person name="Mehta T."/>
            <person name="Park D."/>
            <person name="Pearson M."/>
            <person name="Roberts A."/>
            <person name="Saif S."/>
            <person name="Shenoy N."/>
            <person name="Sisk P."/>
            <person name="Stolte C."/>
            <person name="Sykes S."/>
            <person name="Thomson T."/>
            <person name="Walk T."/>
            <person name="White J."/>
            <person name="Yandava C."/>
            <person name="Burger G."/>
            <person name="Gray M.W."/>
            <person name="Holland P.W.H."/>
            <person name="King N."/>
            <person name="Lang F.B.F."/>
            <person name="Roger A.J."/>
            <person name="Ruiz-Trillo I."/>
            <person name="Lander E."/>
            <person name="Nusbaum C."/>
        </authorList>
    </citation>
    <scope>NUCLEOTIDE SEQUENCE [LARGE SCALE GENOMIC DNA]</scope>
    <source>
        <strain evidence="11 12">DAOM BR117</strain>
    </source>
</reference>
<evidence type="ECO:0000256" key="7">
    <source>
        <dbReference type="PIRSR" id="PIRSR015894-3"/>
    </source>
</evidence>
<dbReference type="VEuPathDB" id="FungiDB:SPPG_06907"/>
<dbReference type="GO" id="GO:2000100">
    <property type="term" value="P:regulation of establishment or maintenance of bipolar cell polarity regulating cell shape"/>
    <property type="evidence" value="ECO:0007669"/>
    <property type="project" value="EnsemblFungi"/>
</dbReference>
<sequence>MASVEGGGLSVGLELASATDATVLGAVSTEAGYSFGVLQLLRPGVQEAILAGDQSVGQSFFPSDLQVTNATYAGFVLGGISACDALDSGVEILQQKCEALVKRQVQWATHLGLSAVLFSYPTTGAGVNFARAVNHTLSMLSYTQAWVRICIESEDGDSWKKWNLLRTLCEHNTKLSVALELPAELPEESLLLQWLAEPVKAVILPTSAFIANNRGFPVLSKRHQSFVRKLMEQNVQFVVSAKSADENIHPSGGLPAYQQYIQHLYRTRPEPDVVDKFASGYHDYLQQPLQPLMDNLESATYEVFEKDPIKYQEYERAIYRALLDRVPDGSDRVTVIMVVGAGRGPLVQRALQAAVASNRKVKVYAIEKNPNAVVTLRCRKESEWEDLVDVIHCDMRYWEAPEQADILVSELLGSFGDNELSPECLDGAQRFLKENGISIPSSYTAFVSPLSSTKLYHEVSSYGDNAHLETPYVVKFRAVHELGAPLPVWTFEHPHRGLKLEPGSPNFNEHNNRYSKQRFQISQDAMMHGIAGYFEAILYKDVMISIHPKTHSPGMFSWFPIFFPLKVPLYLSTGSSIELHFWRMCDARKVWYEWAAVPVLPASDSTPETALVGGASTIHNIGGRSYWIGL</sequence>
<feature type="binding site" evidence="6">
    <location>
        <begin position="310"/>
        <end position="311"/>
    </location>
    <ligand>
        <name>S-adenosyl-L-methionine</name>
        <dbReference type="ChEBI" id="CHEBI:59789"/>
    </ligand>
</feature>
<feature type="active site" description="Proton donor/acceptor" evidence="5">
    <location>
        <position position="410"/>
    </location>
</feature>
<keyword evidence="12" id="KW-1185">Reference proteome</keyword>
<dbReference type="EMBL" id="KQ257462">
    <property type="protein sequence ID" value="KNC97917.1"/>
    <property type="molecule type" value="Genomic_DNA"/>
</dbReference>
<dbReference type="PIRSF" id="PIRSF015894">
    <property type="entry name" value="Skb1_MeTrfase"/>
    <property type="match status" value="1"/>
</dbReference>
<dbReference type="InParanoid" id="A0A0L0H9Q0"/>
<dbReference type="SUPFAM" id="SSF53335">
    <property type="entry name" value="S-adenosyl-L-methionine-dependent methyltransferases"/>
    <property type="match status" value="1"/>
</dbReference>
<evidence type="ECO:0000313" key="11">
    <source>
        <dbReference type="EMBL" id="KNC97917.1"/>
    </source>
</evidence>
<evidence type="ECO:0000256" key="4">
    <source>
        <dbReference type="PIRNR" id="PIRNR015894"/>
    </source>
</evidence>
<evidence type="ECO:0000259" key="9">
    <source>
        <dbReference type="Pfam" id="PF17285"/>
    </source>
</evidence>
<dbReference type="GO" id="GO:0061246">
    <property type="term" value="P:establishment or maintenance of bipolar cell polarity regulating cell shape"/>
    <property type="evidence" value="ECO:0007669"/>
    <property type="project" value="EnsemblFungi"/>
</dbReference>
<dbReference type="Gene3D" id="3.20.20.150">
    <property type="entry name" value="Divalent-metal-dependent TIM barrel enzymes"/>
    <property type="match status" value="1"/>
</dbReference>
<dbReference type="GO" id="GO:1990463">
    <property type="term" value="C:lateral cortical node"/>
    <property type="evidence" value="ECO:0007669"/>
    <property type="project" value="EnsemblFungi"/>
</dbReference>
<feature type="site" description="Critical for specifying symmetric addition of methyl groups" evidence="7">
    <location>
        <position position="304"/>
    </location>
</feature>
<feature type="domain" description="PRMT5 TIM barrel" evidence="9">
    <location>
        <begin position="53"/>
        <end position="266"/>
    </location>
</feature>
<evidence type="ECO:0000259" key="10">
    <source>
        <dbReference type="Pfam" id="PF17286"/>
    </source>
</evidence>
<dbReference type="Proteomes" id="UP000053201">
    <property type="component" value="Unassembled WGS sequence"/>
</dbReference>
<dbReference type="STRING" id="645134.A0A0L0H9Q0"/>
<dbReference type="GeneID" id="27690175"/>
<dbReference type="InterPro" id="IPR029063">
    <property type="entry name" value="SAM-dependent_MTases_sf"/>
</dbReference>
<dbReference type="OrthoDB" id="1368803at2759"/>
<dbReference type="GO" id="GO:0016274">
    <property type="term" value="F:protein-arginine N-methyltransferase activity"/>
    <property type="evidence" value="ECO:0007669"/>
    <property type="project" value="InterPro"/>
</dbReference>
<dbReference type="Pfam" id="PF05185">
    <property type="entry name" value="PRMT5"/>
    <property type="match status" value="1"/>
</dbReference>
<feature type="active site" description="Proton donor/acceptor" evidence="5">
    <location>
        <position position="419"/>
    </location>
</feature>
<name>A0A0L0H9Q0_SPIPD</name>
<keyword evidence="2 4" id="KW-0808">Transferase</keyword>
<evidence type="ECO:0000256" key="6">
    <source>
        <dbReference type="PIRSR" id="PIRSR015894-2"/>
    </source>
</evidence>
<feature type="domain" description="PRMT5 arginine-N-methyltransferase" evidence="8">
    <location>
        <begin position="275"/>
        <end position="439"/>
    </location>
</feature>
<evidence type="ECO:0000256" key="1">
    <source>
        <dbReference type="ARBA" id="ARBA00022603"/>
    </source>
</evidence>
<dbReference type="Gene3D" id="3.40.50.150">
    <property type="entry name" value="Vaccinia Virus protein VP39"/>
    <property type="match status" value="1"/>
</dbReference>
<dbReference type="GO" id="GO:0032259">
    <property type="term" value="P:methylation"/>
    <property type="evidence" value="ECO:0007669"/>
    <property type="project" value="UniProtKB-KW"/>
</dbReference>
<dbReference type="InterPro" id="IPR025799">
    <property type="entry name" value="Arg_MeTrfase"/>
</dbReference>
<dbReference type="AlphaFoldDB" id="A0A0L0H9Q0"/>
<accession>A0A0L0H9Q0</accession>